<proteinExistence type="predicted"/>
<reference evidence="1 2" key="1">
    <citation type="submission" date="2016-02" db="EMBL/GenBank/DDBJ databases">
        <title>Band-tailed pigeon sequencing and assembly.</title>
        <authorList>
            <person name="Soares A.E."/>
            <person name="Novak B.J."/>
            <person name="Rice E.S."/>
            <person name="O'Connell B."/>
            <person name="Chang D."/>
            <person name="Weber S."/>
            <person name="Shapiro B."/>
        </authorList>
    </citation>
    <scope>NUCLEOTIDE SEQUENCE [LARGE SCALE GENOMIC DNA]</scope>
    <source>
        <strain evidence="1">BTP2013</strain>
        <tissue evidence="1">Blood</tissue>
    </source>
</reference>
<gene>
    <name evidence="1" type="ORF">AV530_019573</name>
</gene>
<protein>
    <submittedName>
        <fullName evidence="1">Uncharacterized protein</fullName>
    </submittedName>
</protein>
<evidence type="ECO:0000313" key="1">
    <source>
        <dbReference type="EMBL" id="OPJ70429.1"/>
    </source>
</evidence>
<name>A0A1V4JE60_PATFA</name>
<dbReference type="Proteomes" id="UP000190648">
    <property type="component" value="Unassembled WGS sequence"/>
</dbReference>
<organism evidence="1 2">
    <name type="scientific">Patagioenas fasciata monilis</name>
    <dbReference type="NCBI Taxonomy" id="372326"/>
    <lineage>
        <taxon>Eukaryota</taxon>
        <taxon>Metazoa</taxon>
        <taxon>Chordata</taxon>
        <taxon>Craniata</taxon>
        <taxon>Vertebrata</taxon>
        <taxon>Euteleostomi</taxon>
        <taxon>Archelosauria</taxon>
        <taxon>Archosauria</taxon>
        <taxon>Dinosauria</taxon>
        <taxon>Saurischia</taxon>
        <taxon>Theropoda</taxon>
        <taxon>Coelurosauria</taxon>
        <taxon>Aves</taxon>
        <taxon>Neognathae</taxon>
        <taxon>Neoaves</taxon>
        <taxon>Columbimorphae</taxon>
        <taxon>Columbiformes</taxon>
        <taxon>Columbidae</taxon>
        <taxon>Patagioenas</taxon>
    </lineage>
</organism>
<comment type="caution">
    <text evidence="1">The sequence shown here is derived from an EMBL/GenBank/DDBJ whole genome shotgun (WGS) entry which is preliminary data.</text>
</comment>
<dbReference type="EMBL" id="LSYS01007908">
    <property type="protein sequence ID" value="OPJ70429.1"/>
    <property type="molecule type" value="Genomic_DNA"/>
</dbReference>
<dbReference type="AlphaFoldDB" id="A0A1V4JE60"/>
<evidence type="ECO:0000313" key="2">
    <source>
        <dbReference type="Proteomes" id="UP000190648"/>
    </source>
</evidence>
<keyword evidence="2" id="KW-1185">Reference proteome</keyword>
<accession>A0A1V4JE60</accession>
<sequence length="115" mass="12629">MLLLVSVQSEGSETTTPASLLMDGETLIATKQLPELSGSSPGFIYPWVKVSSGIPKQLGPLLKYIHLEELKAIFSVTQNTHVCLVRIKHSHFPHLTSSDLNLTHPSKIIPKRCSI</sequence>